<evidence type="ECO:0000313" key="2">
    <source>
        <dbReference type="Proteomes" id="UP000887013"/>
    </source>
</evidence>
<sequence length="73" mass="8328">MSDVWYDSDTPSRLKSFERNPATIIQSSVYNRIHIRHLSLGDPDFGIEANCPLIHISMKDLMGLWLSPALIKD</sequence>
<reference evidence="1" key="1">
    <citation type="submission" date="2020-08" db="EMBL/GenBank/DDBJ databases">
        <title>Multicomponent nature underlies the extraordinary mechanical properties of spider dragline silk.</title>
        <authorList>
            <person name="Kono N."/>
            <person name="Nakamura H."/>
            <person name="Mori M."/>
            <person name="Yoshida Y."/>
            <person name="Ohtoshi R."/>
            <person name="Malay A.D."/>
            <person name="Moran D.A.P."/>
            <person name="Tomita M."/>
            <person name="Numata K."/>
            <person name="Arakawa K."/>
        </authorList>
    </citation>
    <scope>NUCLEOTIDE SEQUENCE</scope>
</reference>
<keyword evidence="2" id="KW-1185">Reference proteome</keyword>
<evidence type="ECO:0000313" key="1">
    <source>
        <dbReference type="EMBL" id="GFT64646.1"/>
    </source>
</evidence>
<organism evidence="1 2">
    <name type="scientific">Nephila pilipes</name>
    <name type="common">Giant wood spider</name>
    <name type="synonym">Nephila maculata</name>
    <dbReference type="NCBI Taxonomy" id="299642"/>
    <lineage>
        <taxon>Eukaryota</taxon>
        <taxon>Metazoa</taxon>
        <taxon>Ecdysozoa</taxon>
        <taxon>Arthropoda</taxon>
        <taxon>Chelicerata</taxon>
        <taxon>Arachnida</taxon>
        <taxon>Araneae</taxon>
        <taxon>Araneomorphae</taxon>
        <taxon>Entelegynae</taxon>
        <taxon>Araneoidea</taxon>
        <taxon>Nephilidae</taxon>
        <taxon>Nephila</taxon>
    </lineage>
</organism>
<name>A0A8X6TYY0_NEPPI</name>
<gene>
    <name evidence="1" type="ORF">NPIL_622731</name>
</gene>
<proteinExistence type="predicted"/>
<dbReference type="EMBL" id="BMAW01019660">
    <property type="protein sequence ID" value="GFT64646.1"/>
    <property type="molecule type" value="Genomic_DNA"/>
</dbReference>
<protein>
    <submittedName>
        <fullName evidence="1">Uncharacterized protein</fullName>
    </submittedName>
</protein>
<dbReference type="AlphaFoldDB" id="A0A8X6TYY0"/>
<accession>A0A8X6TYY0</accession>
<comment type="caution">
    <text evidence="1">The sequence shown here is derived from an EMBL/GenBank/DDBJ whole genome shotgun (WGS) entry which is preliminary data.</text>
</comment>
<dbReference type="Proteomes" id="UP000887013">
    <property type="component" value="Unassembled WGS sequence"/>
</dbReference>